<dbReference type="PANTHER" id="PTHR11177:SF379">
    <property type="entry name" value="CHITINASE"/>
    <property type="match status" value="1"/>
</dbReference>
<dbReference type="InterPro" id="IPR050314">
    <property type="entry name" value="Glycosyl_Hydrlase_18"/>
</dbReference>
<sequence>MDMGCYFTNWSQYRPGIGKYTPANVDPFLCTHLLYAFAMINYANELGQLRVWTMRNPHLKTLLAVGGWNFGSSQILLCAIWGHSVTPVEKLRMGFAHTVALSVLSSADISVGAPASGPAAAGTYTREAGFWSYYEVRYLKDQNFGGAFVWALDLDDFAGQFCNQGSYPLMGAFLRQSSGYRIAPLPPTTTSKPDKTNHTNPPQYQHHQSCSGSGIL</sequence>
<organism evidence="3 4">
    <name type="scientific">Cirrhinus molitorella</name>
    <name type="common">mud carp</name>
    <dbReference type="NCBI Taxonomy" id="172907"/>
    <lineage>
        <taxon>Eukaryota</taxon>
        <taxon>Metazoa</taxon>
        <taxon>Chordata</taxon>
        <taxon>Craniata</taxon>
        <taxon>Vertebrata</taxon>
        <taxon>Euteleostomi</taxon>
        <taxon>Actinopterygii</taxon>
        <taxon>Neopterygii</taxon>
        <taxon>Teleostei</taxon>
        <taxon>Ostariophysi</taxon>
        <taxon>Cypriniformes</taxon>
        <taxon>Cyprinidae</taxon>
        <taxon>Labeoninae</taxon>
        <taxon>Labeonini</taxon>
        <taxon>Cirrhinus</taxon>
    </lineage>
</organism>
<proteinExistence type="predicted"/>
<feature type="compositionally biased region" description="Polar residues" evidence="1">
    <location>
        <begin position="198"/>
        <end position="216"/>
    </location>
</feature>
<dbReference type="PROSITE" id="PS51910">
    <property type="entry name" value="GH18_2"/>
    <property type="match status" value="1"/>
</dbReference>
<dbReference type="EMBL" id="JAYMGO010000011">
    <property type="protein sequence ID" value="KAL1265732.1"/>
    <property type="molecule type" value="Genomic_DNA"/>
</dbReference>
<dbReference type="InterPro" id="IPR001223">
    <property type="entry name" value="Glyco_hydro18_cat"/>
</dbReference>
<feature type="domain" description="GH18" evidence="2">
    <location>
        <begin position="1"/>
        <end position="73"/>
    </location>
</feature>
<comment type="caution">
    <text evidence="3">The sequence shown here is derived from an EMBL/GenBank/DDBJ whole genome shotgun (WGS) entry which is preliminary data.</text>
</comment>
<feature type="region of interest" description="Disordered" evidence="1">
    <location>
        <begin position="184"/>
        <end position="216"/>
    </location>
</feature>
<dbReference type="SMART" id="SM00636">
    <property type="entry name" value="Glyco_18"/>
    <property type="match status" value="1"/>
</dbReference>
<protein>
    <recommendedName>
        <fullName evidence="2">GH18 domain-containing protein</fullName>
    </recommendedName>
</protein>
<keyword evidence="4" id="KW-1185">Reference proteome</keyword>
<reference evidence="3 4" key="1">
    <citation type="submission" date="2023-09" db="EMBL/GenBank/DDBJ databases">
        <authorList>
            <person name="Wang M."/>
        </authorList>
    </citation>
    <scope>NUCLEOTIDE SEQUENCE [LARGE SCALE GENOMIC DNA]</scope>
    <source>
        <strain evidence="3">GT-2023</strain>
        <tissue evidence="3">Liver</tissue>
    </source>
</reference>
<dbReference type="Gene3D" id="3.20.20.80">
    <property type="entry name" value="Glycosidases"/>
    <property type="match status" value="2"/>
</dbReference>
<dbReference type="Pfam" id="PF00704">
    <property type="entry name" value="Glyco_hydro_18"/>
    <property type="match status" value="1"/>
</dbReference>
<evidence type="ECO:0000259" key="2">
    <source>
        <dbReference type="PROSITE" id="PS51910"/>
    </source>
</evidence>
<gene>
    <name evidence="3" type="ORF">QQF64_003759</name>
</gene>
<evidence type="ECO:0000313" key="4">
    <source>
        <dbReference type="Proteomes" id="UP001558613"/>
    </source>
</evidence>
<dbReference type="PANTHER" id="PTHR11177">
    <property type="entry name" value="CHITINASE"/>
    <property type="match status" value="1"/>
</dbReference>
<evidence type="ECO:0000313" key="3">
    <source>
        <dbReference type="EMBL" id="KAL1265732.1"/>
    </source>
</evidence>
<dbReference type="Proteomes" id="UP001558613">
    <property type="component" value="Unassembled WGS sequence"/>
</dbReference>
<name>A0ABR3MM92_9TELE</name>
<accession>A0ABR3MM92</accession>
<dbReference type="InterPro" id="IPR011583">
    <property type="entry name" value="Chitinase_II/V-like_cat"/>
</dbReference>
<evidence type="ECO:0000256" key="1">
    <source>
        <dbReference type="SAM" id="MobiDB-lite"/>
    </source>
</evidence>
<dbReference type="InterPro" id="IPR017853">
    <property type="entry name" value="GH"/>
</dbReference>
<dbReference type="SUPFAM" id="SSF51445">
    <property type="entry name" value="(Trans)glycosidases"/>
    <property type="match status" value="1"/>
</dbReference>